<evidence type="ECO:0000256" key="1">
    <source>
        <dbReference type="ARBA" id="ARBA00009431"/>
    </source>
</evidence>
<gene>
    <name evidence="7" type="ORF">QYE76_064154</name>
</gene>
<comment type="caution">
    <text evidence="7">The sequence shown here is derived from an EMBL/GenBank/DDBJ whole genome shotgun (WGS) entry which is preliminary data.</text>
</comment>
<keyword evidence="5" id="KW-0325">Glycoprotein</keyword>
<dbReference type="PROSITE" id="PS00560">
    <property type="entry name" value="CARBOXYPEPT_SER_HIS"/>
    <property type="match status" value="2"/>
</dbReference>
<evidence type="ECO:0000313" key="8">
    <source>
        <dbReference type="Proteomes" id="UP001231189"/>
    </source>
</evidence>
<evidence type="ECO:0000256" key="2">
    <source>
        <dbReference type="ARBA" id="ARBA00022729"/>
    </source>
</evidence>
<dbReference type="GO" id="GO:0006508">
    <property type="term" value="P:proteolysis"/>
    <property type="evidence" value="ECO:0007669"/>
    <property type="project" value="InterPro"/>
</dbReference>
<keyword evidence="3" id="KW-0865">Zymogen</keyword>
<dbReference type="PANTHER" id="PTHR11802">
    <property type="entry name" value="SERINE PROTEASE FAMILY S10 SERINE CARBOXYPEPTIDASE"/>
    <property type="match status" value="1"/>
</dbReference>
<dbReference type="InterPro" id="IPR029058">
    <property type="entry name" value="AB_hydrolase_fold"/>
</dbReference>
<sequence length="955" mass="107338">MEPLRLVFLLLCFFPALHPFCSAEAAPTLVTSLPGFDGALPFRLETGYVTVDEENGAELFYYFIESEGDPRRDPVLLWLTGGDRCSVLSALFFEIGPLKFIIEPYNQNGTVPRLRYHPYSWTKVASVLFIDSPVGAGFSFSRNSKGYDVGDVSSSLQLKTFLTKWFTEHPDYLENPFYLGGDSRGGLLIPFLAQKISEDIEAGLSPVINLKGYLVGNPATGESIDSESRVPFLHGMGIISDQLYETIKEHCQPGDYLTPKNVLCAQAMDRFNTLYDEISHSHVLYKKCFYVSPRPNDPTIARKILKEEARVLKNPPPRPPMDCQNYGNYLSYFWANNNIIRETLGIRKGSMDEWVRCHDGDLPYSSDIKSSIKYHRNMTTKGYRALVYSGDHDAVVPFLGTQSWVRSLNFPIVDEWRAWHLDGQSAGFTITYTNNLMFATIKGGGHTAPEFEPERCFSIAAEQVKSQQGRGEAILIGKLSMEAQVPGATLRLVFLLLFFFPALLPFFHAEAAPTLVTTLPGFDGALPFRLETGYVTVDEENGAELFYYFIESDGDPRRDPVVLWLTGGDRCSVLSGLFFEIGPLKFIIEPYDQNGTVPRLQYHPYSWTKVASILFVDSPVGAGFSFSRDPKGYDVGDVSSSLQLKTFLTKWFTEHPDFLANPFYVGGDSLGGKLVPFLAQKISEDIEAGTSPLINLKGYLVGNPATGESIDGESRVPFLHGMGIISDQLYEAIEEHCQAGKYLTPKNMLCAQAMEKFDILYDEISHPHVLYKKCFYVSPRPNSATIERKILTEQARVLESPPPRPPMDCQNYGNYLSYFWANNNITRETLGIRKGSKDEWVRCHDGDLPYSSDIMSSIKYHRNLTTRGYRALVYSGDHDAVIPFLGTQSWVRSLNFPIVDEWRAWHLDGQSAGFTVTYTNNLTFATIKGGGHTAPEYQPERCLSMFSRWIYGEPL</sequence>
<dbReference type="PANTHER" id="PTHR11802:SF46">
    <property type="entry name" value="CARBOXYPEPTIDASE"/>
    <property type="match status" value="1"/>
</dbReference>
<reference evidence="7" key="1">
    <citation type="submission" date="2023-07" db="EMBL/GenBank/DDBJ databases">
        <title>A chromosome-level genome assembly of Lolium multiflorum.</title>
        <authorList>
            <person name="Chen Y."/>
            <person name="Copetti D."/>
            <person name="Kolliker R."/>
            <person name="Studer B."/>
        </authorList>
    </citation>
    <scope>NUCLEOTIDE SEQUENCE</scope>
    <source>
        <strain evidence="7">02402/16</strain>
        <tissue evidence="7">Leaf</tissue>
    </source>
</reference>
<dbReference type="Gene3D" id="3.40.50.12670">
    <property type="match status" value="2"/>
</dbReference>
<dbReference type="Pfam" id="PF00450">
    <property type="entry name" value="Peptidase_S10"/>
    <property type="match status" value="2"/>
</dbReference>
<feature type="chain" id="PRO_5041995633" evidence="6">
    <location>
        <begin position="24"/>
        <end position="955"/>
    </location>
</feature>
<dbReference type="PRINTS" id="PR00724">
    <property type="entry name" value="CRBOXYPTASEC"/>
</dbReference>
<dbReference type="SUPFAM" id="SSF53474">
    <property type="entry name" value="alpha/beta-Hydrolases"/>
    <property type="match status" value="2"/>
</dbReference>
<dbReference type="FunFam" id="3.40.50.11320:FF:000002">
    <property type="entry name" value="Carboxypeptidase"/>
    <property type="match status" value="1"/>
</dbReference>
<dbReference type="FunFam" id="3.40.50.1820:FF:000581">
    <property type="entry name" value="Os11g0431400 protein"/>
    <property type="match status" value="2"/>
</dbReference>
<dbReference type="AlphaFoldDB" id="A0AAD8S695"/>
<keyword evidence="2 6" id="KW-0732">Signal</keyword>
<dbReference type="InterPro" id="IPR033124">
    <property type="entry name" value="Ser_caboxypep_his_AS"/>
</dbReference>
<evidence type="ECO:0000256" key="6">
    <source>
        <dbReference type="SAM" id="SignalP"/>
    </source>
</evidence>
<keyword evidence="4" id="KW-1015">Disulfide bond</keyword>
<evidence type="ECO:0000313" key="7">
    <source>
        <dbReference type="EMBL" id="KAK1646349.1"/>
    </source>
</evidence>
<accession>A0AAD8S695</accession>
<dbReference type="InterPro" id="IPR001563">
    <property type="entry name" value="Peptidase_S10"/>
</dbReference>
<dbReference type="Proteomes" id="UP001231189">
    <property type="component" value="Unassembled WGS sequence"/>
</dbReference>
<protein>
    <submittedName>
        <fullName evidence="7">Uncharacterized protein</fullName>
    </submittedName>
</protein>
<dbReference type="GO" id="GO:0016747">
    <property type="term" value="F:acyltransferase activity, transferring groups other than amino-acyl groups"/>
    <property type="evidence" value="ECO:0007669"/>
    <property type="project" value="TreeGrafter"/>
</dbReference>
<evidence type="ECO:0000256" key="5">
    <source>
        <dbReference type="ARBA" id="ARBA00023180"/>
    </source>
</evidence>
<feature type="signal peptide" evidence="6">
    <location>
        <begin position="1"/>
        <end position="23"/>
    </location>
</feature>
<evidence type="ECO:0000256" key="4">
    <source>
        <dbReference type="ARBA" id="ARBA00023157"/>
    </source>
</evidence>
<proteinExistence type="inferred from homology"/>
<name>A0AAD8S695_LOLMU</name>
<dbReference type="Gene3D" id="3.40.50.1820">
    <property type="entry name" value="alpha/beta hydrolase"/>
    <property type="match status" value="2"/>
</dbReference>
<comment type="similarity">
    <text evidence="1">Belongs to the peptidase S10 family.</text>
</comment>
<keyword evidence="8" id="KW-1185">Reference proteome</keyword>
<dbReference type="GO" id="GO:0019748">
    <property type="term" value="P:secondary metabolic process"/>
    <property type="evidence" value="ECO:0007669"/>
    <property type="project" value="TreeGrafter"/>
</dbReference>
<organism evidence="7 8">
    <name type="scientific">Lolium multiflorum</name>
    <name type="common">Italian ryegrass</name>
    <name type="synonym">Lolium perenne subsp. multiflorum</name>
    <dbReference type="NCBI Taxonomy" id="4521"/>
    <lineage>
        <taxon>Eukaryota</taxon>
        <taxon>Viridiplantae</taxon>
        <taxon>Streptophyta</taxon>
        <taxon>Embryophyta</taxon>
        <taxon>Tracheophyta</taxon>
        <taxon>Spermatophyta</taxon>
        <taxon>Magnoliopsida</taxon>
        <taxon>Liliopsida</taxon>
        <taxon>Poales</taxon>
        <taxon>Poaceae</taxon>
        <taxon>BOP clade</taxon>
        <taxon>Pooideae</taxon>
        <taxon>Poodae</taxon>
        <taxon>Poeae</taxon>
        <taxon>Poeae Chloroplast Group 2 (Poeae type)</taxon>
        <taxon>Loliodinae</taxon>
        <taxon>Loliinae</taxon>
        <taxon>Lolium</taxon>
    </lineage>
</organism>
<dbReference type="GO" id="GO:0004185">
    <property type="term" value="F:serine-type carboxypeptidase activity"/>
    <property type="evidence" value="ECO:0007669"/>
    <property type="project" value="InterPro"/>
</dbReference>
<dbReference type="FunFam" id="3.40.50.12670:FF:000001">
    <property type="entry name" value="Carboxypeptidase"/>
    <property type="match status" value="2"/>
</dbReference>
<evidence type="ECO:0000256" key="3">
    <source>
        <dbReference type="ARBA" id="ARBA00023145"/>
    </source>
</evidence>
<dbReference type="EMBL" id="JAUUTY010000004">
    <property type="protein sequence ID" value="KAK1646349.1"/>
    <property type="molecule type" value="Genomic_DNA"/>
</dbReference>